<accession>A0A841FDB9</accession>
<dbReference type="InterPro" id="IPR011991">
    <property type="entry name" value="ArsR-like_HTH"/>
</dbReference>
<dbReference type="PROSITE" id="PS51000">
    <property type="entry name" value="HTH_DEOR_2"/>
    <property type="match status" value="1"/>
</dbReference>
<evidence type="ECO:0000256" key="1">
    <source>
        <dbReference type="ARBA" id="ARBA00023015"/>
    </source>
</evidence>
<dbReference type="Pfam" id="PF13280">
    <property type="entry name" value="WYL"/>
    <property type="match status" value="1"/>
</dbReference>
<dbReference type="InterPro" id="IPR051534">
    <property type="entry name" value="CBASS_pafABC_assoc_protein"/>
</dbReference>
<feature type="domain" description="HTH deoR-type" evidence="4">
    <location>
        <begin position="4"/>
        <end position="69"/>
    </location>
</feature>
<evidence type="ECO:0000256" key="2">
    <source>
        <dbReference type="ARBA" id="ARBA00023125"/>
    </source>
</evidence>
<dbReference type="InterPro" id="IPR013196">
    <property type="entry name" value="HTH_11"/>
</dbReference>
<dbReference type="EMBL" id="JACHGT010000004">
    <property type="protein sequence ID" value="MBB6034276.1"/>
    <property type="molecule type" value="Genomic_DNA"/>
</dbReference>
<reference evidence="5 6" key="1">
    <citation type="submission" date="2020-08" db="EMBL/GenBank/DDBJ databases">
        <title>Genomic Encyclopedia of Type Strains, Phase IV (KMG-IV): sequencing the most valuable type-strain genomes for metagenomic binning, comparative biology and taxonomic classification.</title>
        <authorList>
            <person name="Goeker M."/>
        </authorList>
    </citation>
    <scope>NUCLEOTIDE SEQUENCE [LARGE SCALE GENOMIC DNA]</scope>
    <source>
        <strain evidence="5 6">YIM 65646</strain>
    </source>
</reference>
<proteinExistence type="predicted"/>
<dbReference type="PANTHER" id="PTHR34580">
    <property type="match status" value="1"/>
</dbReference>
<organism evidence="5 6">
    <name type="scientific">Phytomonospora endophytica</name>
    <dbReference type="NCBI Taxonomy" id="714109"/>
    <lineage>
        <taxon>Bacteria</taxon>
        <taxon>Bacillati</taxon>
        <taxon>Actinomycetota</taxon>
        <taxon>Actinomycetes</taxon>
        <taxon>Micromonosporales</taxon>
        <taxon>Micromonosporaceae</taxon>
        <taxon>Phytomonospora</taxon>
    </lineage>
</organism>
<gene>
    <name evidence="5" type="ORF">HNR73_002126</name>
</gene>
<keyword evidence="1" id="KW-0805">Transcription regulation</keyword>
<dbReference type="Proteomes" id="UP000548476">
    <property type="component" value="Unassembled WGS sequence"/>
</dbReference>
<dbReference type="PROSITE" id="PS52050">
    <property type="entry name" value="WYL"/>
    <property type="match status" value="1"/>
</dbReference>
<dbReference type="RefSeq" id="WP_184787151.1">
    <property type="nucleotide sequence ID" value="NZ_BONT01000045.1"/>
</dbReference>
<evidence type="ECO:0000313" key="5">
    <source>
        <dbReference type="EMBL" id="MBB6034276.1"/>
    </source>
</evidence>
<dbReference type="InterPro" id="IPR036388">
    <property type="entry name" value="WH-like_DNA-bd_sf"/>
</dbReference>
<dbReference type="Pfam" id="PF08279">
    <property type="entry name" value="HTH_11"/>
    <property type="match status" value="1"/>
</dbReference>
<dbReference type="CDD" id="cd00090">
    <property type="entry name" value="HTH_ARSR"/>
    <property type="match status" value="1"/>
</dbReference>
<dbReference type="InterPro" id="IPR018356">
    <property type="entry name" value="Tscrpt_reg_HTH_DeoR_CS"/>
</dbReference>
<evidence type="ECO:0000313" key="6">
    <source>
        <dbReference type="Proteomes" id="UP000548476"/>
    </source>
</evidence>
<dbReference type="InterPro" id="IPR026881">
    <property type="entry name" value="WYL_dom"/>
</dbReference>
<keyword evidence="2" id="KW-0238">DNA-binding</keyword>
<protein>
    <submittedName>
        <fullName evidence="5">Biotin operon repressor</fullName>
    </submittedName>
</protein>
<keyword evidence="6" id="KW-1185">Reference proteome</keyword>
<keyword evidence="3" id="KW-0804">Transcription</keyword>
<name>A0A841FDB9_9ACTN</name>
<dbReference type="InterPro" id="IPR001034">
    <property type="entry name" value="DeoR_HTH"/>
</dbReference>
<dbReference type="SUPFAM" id="SSF46785">
    <property type="entry name" value="Winged helix' DNA-binding domain"/>
    <property type="match status" value="1"/>
</dbReference>
<dbReference type="AlphaFoldDB" id="A0A841FDB9"/>
<dbReference type="GO" id="GO:0003700">
    <property type="term" value="F:DNA-binding transcription factor activity"/>
    <property type="evidence" value="ECO:0007669"/>
    <property type="project" value="InterPro"/>
</dbReference>
<comment type="caution">
    <text evidence="5">The sequence shown here is derived from an EMBL/GenBank/DDBJ whole genome shotgun (WGS) entry which is preliminary data.</text>
</comment>
<evidence type="ECO:0000256" key="3">
    <source>
        <dbReference type="ARBA" id="ARBA00023163"/>
    </source>
</evidence>
<dbReference type="GO" id="GO:0003677">
    <property type="term" value="F:DNA binding"/>
    <property type="evidence" value="ECO:0007669"/>
    <property type="project" value="UniProtKB-KW"/>
</dbReference>
<dbReference type="PANTHER" id="PTHR34580:SF3">
    <property type="entry name" value="PROTEIN PAFB"/>
    <property type="match status" value="1"/>
</dbReference>
<sequence>MADTSGRLLLLLSLLQSRRDWPGPALAERLGVSARTMRRDVDRLRELGYPVSVRKGPGGHYRLDAGARLPPLLFDDEQAVAIALALQTAPTTVAGTAEAAARALATIRQVLPPRLRRRTEAIAVTALWNPWDLAGPEVDAGVLLALGEAVRGRQVVRLDEGPHRWRVEPHHLVVWKGRWHLLAFDLDGGEWRTFRVDRLVPCLPTGPGFGERAVPGGDLGGFLAARADPGDPPEHWPCRGEVLLDAPAALIARWAPGGAVVEALGPRRCRLILGAWSWAGLAGLIGTFDRAIEVVGPPELAEAFGVLGRRFTAAGTAP</sequence>
<dbReference type="PROSITE" id="PS00894">
    <property type="entry name" value="HTH_DEOR_1"/>
    <property type="match status" value="1"/>
</dbReference>
<dbReference type="Gene3D" id="1.10.10.10">
    <property type="entry name" value="Winged helix-like DNA-binding domain superfamily/Winged helix DNA-binding domain"/>
    <property type="match status" value="1"/>
</dbReference>
<dbReference type="InterPro" id="IPR036390">
    <property type="entry name" value="WH_DNA-bd_sf"/>
</dbReference>
<evidence type="ECO:0000259" key="4">
    <source>
        <dbReference type="PROSITE" id="PS51000"/>
    </source>
</evidence>